<protein>
    <submittedName>
        <fullName evidence="6">SARP family transcriptional regulator</fullName>
    </submittedName>
</protein>
<feature type="repeat" description="TPR" evidence="3">
    <location>
        <begin position="808"/>
        <end position="841"/>
    </location>
</feature>
<dbReference type="InterPro" id="IPR036388">
    <property type="entry name" value="WH-like_DNA-bd_sf"/>
</dbReference>
<reference evidence="6" key="1">
    <citation type="submission" date="2023-03" db="EMBL/GenBank/DDBJ databases">
        <title>Amycolatopsis taiwanensis NBRC 103393.</title>
        <authorList>
            <person name="Ichikawa N."/>
            <person name="Sato H."/>
            <person name="Tonouchi N."/>
        </authorList>
    </citation>
    <scope>NUCLEOTIDE SEQUENCE</scope>
    <source>
        <strain evidence="6">NBRC 103393</strain>
    </source>
</reference>
<keyword evidence="2 4" id="KW-0238">DNA-binding</keyword>
<evidence type="ECO:0000256" key="1">
    <source>
        <dbReference type="ARBA" id="ARBA00005820"/>
    </source>
</evidence>
<organism evidence="6 7">
    <name type="scientific">Amycolatopsis taiwanensis</name>
    <dbReference type="NCBI Taxonomy" id="342230"/>
    <lineage>
        <taxon>Bacteria</taxon>
        <taxon>Bacillati</taxon>
        <taxon>Actinomycetota</taxon>
        <taxon>Actinomycetes</taxon>
        <taxon>Pseudonocardiales</taxon>
        <taxon>Pseudonocardiaceae</taxon>
        <taxon>Amycolatopsis</taxon>
    </lineage>
</organism>
<dbReference type="PANTHER" id="PTHR47691:SF3">
    <property type="entry name" value="HTH-TYPE TRANSCRIPTIONAL REGULATOR RV0890C-RELATED"/>
    <property type="match status" value="1"/>
</dbReference>
<feature type="domain" description="OmpR/PhoB-type" evidence="5">
    <location>
        <begin position="1"/>
        <end position="91"/>
    </location>
</feature>
<dbReference type="Gene3D" id="1.10.10.10">
    <property type="entry name" value="Winged helix-like DNA-binding domain superfamily/Winged helix DNA-binding domain"/>
    <property type="match status" value="1"/>
</dbReference>
<sequence>MRVAVLGPVRAHADAGTSIDVPGARPRMLLARLALSAGERVSSGSLIGDLWGEDPPSDAGNALHALVYRLRRALGGAGTLESTGLGYRLVLPAENVDALKFETLAARGRRELAAGMPREAAGLLGEALALWRGPALADVLGAPFAGASAARLDELRIAALEDRFEAELRLGHPTDVLADLETVSAEHPLRERLAALRMRALHAVGRQADALAVYEEVRGTLADELGVDPSAEVREAHLAVLRGGPDRPAASAEPPPGRLPAQLTSFLGRDDELKLLAELMDAARLVTVTGPGGVGKTRLAVVAASRHRAYREGRLWLVPLAGVRDEDGVAAAVLGALSTTAGRSRGSGWAEPVDRVAEFLGGGEAVLVLDNCEQVVGAAAEFSRRLLERRPHLTILATSRESLEVMGEAVCRLGPLALPRDSAVAAESAAVRLFVDRAAAVRPGFVLTGSTVDSVVDVVRRLDGLPLAVELAAARLRSMSVDQIARRLDDRFRLLSTGNRAAQPRQRTLHAVIEWSWDLLSEQERVLARRMSVFTAGTGDAAIEAVCSDEHVLPPGDVVYVLGSLVDKSIVEQTGNGYLMLETVRAYAADQLLLAGERESVRGRYTGHFAALAAEHEPLLRTARQAESLALFDAEYDNLVSALGSAVDVRDAQTAVMLLGPLYWYWNTSRYDARAETFVARVLEFGDAMPAAARAAFTAAQLLAGSEPPAGVEVVRAVIEDCARTGAHERYPMLLVVTLSVGAFLGLDELVEGVMEGVRSRSDRWAIACTYLVEAVLRHNRGDWAGGVSARATALRRFEETGDHLWTAMALAGVAQACSVDGDHERAIEAYRRSIALAPQDELPYRIALATERMRIGDLDSARRDVDTAVWTARDRGQGFAEIEAVICLAELYRRSGEPERSDAELDRLEVFARETTPMADAMIEDRIAPARMANRLAAGDVARARELLPRTVQAAFAHHDLAPAAQHLAGLLFLEDDPAGAATALGMSQTIRGAFDHGDPELRRLVGELTRRLGWAGYDEAFRRGAEMPREDALARLAPDQA</sequence>
<dbReference type="GO" id="GO:0006355">
    <property type="term" value="P:regulation of DNA-templated transcription"/>
    <property type="evidence" value="ECO:0007669"/>
    <property type="project" value="InterPro"/>
</dbReference>
<dbReference type="InterPro" id="IPR027417">
    <property type="entry name" value="P-loop_NTPase"/>
</dbReference>
<proteinExistence type="inferred from homology"/>
<dbReference type="EMBL" id="BSTI01000031">
    <property type="protein sequence ID" value="GLY71132.1"/>
    <property type="molecule type" value="Genomic_DNA"/>
</dbReference>
<dbReference type="Pfam" id="PF13424">
    <property type="entry name" value="TPR_12"/>
    <property type="match status" value="1"/>
</dbReference>
<dbReference type="PANTHER" id="PTHR47691">
    <property type="entry name" value="REGULATOR-RELATED"/>
    <property type="match status" value="1"/>
</dbReference>
<dbReference type="InterPro" id="IPR005158">
    <property type="entry name" value="BTAD"/>
</dbReference>
<keyword evidence="7" id="KW-1185">Reference proteome</keyword>
<dbReference type="Proteomes" id="UP001165136">
    <property type="component" value="Unassembled WGS sequence"/>
</dbReference>
<dbReference type="InterPro" id="IPR001867">
    <property type="entry name" value="OmpR/PhoB-type_DNA-bd"/>
</dbReference>
<dbReference type="PROSITE" id="PS50005">
    <property type="entry name" value="TPR"/>
    <property type="match status" value="1"/>
</dbReference>
<dbReference type="PROSITE" id="PS51755">
    <property type="entry name" value="OMPR_PHOB"/>
    <property type="match status" value="1"/>
</dbReference>
<name>A0A9W6RBN1_9PSEU</name>
<evidence type="ECO:0000313" key="7">
    <source>
        <dbReference type="Proteomes" id="UP001165136"/>
    </source>
</evidence>
<dbReference type="InterPro" id="IPR011990">
    <property type="entry name" value="TPR-like_helical_dom_sf"/>
</dbReference>
<gene>
    <name evidence="6" type="ORF">Atai01_77510</name>
</gene>
<keyword evidence="3" id="KW-0802">TPR repeat</keyword>
<dbReference type="GO" id="GO:0000160">
    <property type="term" value="P:phosphorelay signal transduction system"/>
    <property type="evidence" value="ECO:0007669"/>
    <property type="project" value="InterPro"/>
</dbReference>
<dbReference type="SUPFAM" id="SSF46894">
    <property type="entry name" value="C-terminal effector domain of the bipartite response regulators"/>
    <property type="match status" value="1"/>
</dbReference>
<evidence type="ECO:0000256" key="4">
    <source>
        <dbReference type="PROSITE-ProRule" id="PRU01091"/>
    </source>
</evidence>
<dbReference type="InterPro" id="IPR016032">
    <property type="entry name" value="Sig_transdc_resp-reg_C-effctor"/>
</dbReference>
<dbReference type="RefSeq" id="WP_285490703.1">
    <property type="nucleotide sequence ID" value="NZ_BSTI01000031.1"/>
</dbReference>
<dbReference type="Pfam" id="PF03704">
    <property type="entry name" value="BTAD"/>
    <property type="match status" value="1"/>
</dbReference>
<accession>A0A9W6RBN1</accession>
<dbReference type="SMART" id="SM01043">
    <property type="entry name" value="BTAD"/>
    <property type="match status" value="1"/>
</dbReference>
<comment type="caution">
    <text evidence="6">The sequence shown here is derived from an EMBL/GenBank/DDBJ whole genome shotgun (WGS) entry which is preliminary data.</text>
</comment>
<comment type="similarity">
    <text evidence="1">Belongs to the AfsR/DnrI/RedD regulatory family.</text>
</comment>
<dbReference type="GO" id="GO:0003677">
    <property type="term" value="F:DNA binding"/>
    <property type="evidence" value="ECO:0007669"/>
    <property type="project" value="UniProtKB-UniRule"/>
</dbReference>
<dbReference type="SMART" id="SM00862">
    <property type="entry name" value="Trans_reg_C"/>
    <property type="match status" value="1"/>
</dbReference>
<feature type="DNA-binding region" description="OmpR/PhoB-type" evidence="4">
    <location>
        <begin position="1"/>
        <end position="91"/>
    </location>
</feature>
<dbReference type="Gene3D" id="3.40.50.300">
    <property type="entry name" value="P-loop containing nucleotide triphosphate hydrolases"/>
    <property type="match status" value="1"/>
</dbReference>
<evidence type="ECO:0000256" key="2">
    <source>
        <dbReference type="ARBA" id="ARBA00023125"/>
    </source>
</evidence>
<dbReference type="AlphaFoldDB" id="A0A9W6RBN1"/>
<dbReference type="CDD" id="cd15831">
    <property type="entry name" value="BTAD"/>
    <property type="match status" value="1"/>
</dbReference>
<evidence type="ECO:0000313" key="6">
    <source>
        <dbReference type="EMBL" id="GLY71132.1"/>
    </source>
</evidence>
<dbReference type="SUPFAM" id="SSF52540">
    <property type="entry name" value="P-loop containing nucleoside triphosphate hydrolases"/>
    <property type="match status" value="1"/>
</dbReference>
<evidence type="ECO:0000256" key="3">
    <source>
        <dbReference type="PROSITE-ProRule" id="PRU00339"/>
    </source>
</evidence>
<dbReference type="SUPFAM" id="SSF48452">
    <property type="entry name" value="TPR-like"/>
    <property type="match status" value="2"/>
</dbReference>
<dbReference type="Gene3D" id="1.25.40.10">
    <property type="entry name" value="Tetratricopeptide repeat domain"/>
    <property type="match status" value="2"/>
</dbReference>
<dbReference type="PRINTS" id="PR00364">
    <property type="entry name" value="DISEASERSIST"/>
</dbReference>
<evidence type="ECO:0000259" key="5">
    <source>
        <dbReference type="PROSITE" id="PS51755"/>
    </source>
</evidence>
<dbReference type="InterPro" id="IPR019734">
    <property type="entry name" value="TPR_rpt"/>
</dbReference>